<dbReference type="Proteomes" id="UP000558284">
    <property type="component" value="Unassembled WGS sequence"/>
</dbReference>
<protein>
    <submittedName>
        <fullName evidence="1">Uncharacterized protein</fullName>
    </submittedName>
</protein>
<gene>
    <name evidence="1" type="ORF">H0241_19900</name>
</gene>
<dbReference type="EMBL" id="JACDTY010000009">
    <property type="protein sequence ID" value="MBA1142489.1"/>
    <property type="molecule type" value="Genomic_DNA"/>
</dbReference>
<name>A0A838B932_9HYPH</name>
<reference evidence="1 2" key="1">
    <citation type="submission" date="2020-07" db="EMBL/GenBank/DDBJ databases">
        <title>Definition of the novel symbiovar canariense within Mesorhizobium novociceri, a new species of genus Mesorhizobium nodulating Cicer canariense in the Caldera de Taburiente National Park (La Palma, Canary Islands).</title>
        <authorList>
            <person name="Leon-Barrios M."/>
            <person name="Perez-Yepez J."/>
            <person name="Flores-Felix J.D."/>
            <person name="Ramirez-Baena M.H."/>
            <person name="Pulido-Suarez L."/>
            <person name="Igual J.M."/>
            <person name="Velazquez E."/>
            <person name="Peix A."/>
        </authorList>
    </citation>
    <scope>NUCLEOTIDE SEQUENCE [LARGE SCALE GENOMIC DNA]</scope>
    <source>
        <strain evidence="1 2">CCANP35</strain>
    </source>
</reference>
<dbReference type="RefSeq" id="WP_181059314.1">
    <property type="nucleotide sequence ID" value="NZ_JACDTY010000009.1"/>
</dbReference>
<sequence length="172" mass="18944">MCRPIKVVAVALANKLARIICALLVKEGAIKTGLRQAPSVRPAQPTNWLAATPGSGEVQKQTMNPMGRRPGVLFDPTMPVKGAFNRAQLIVNALKYGRLWAETRLALILQERRGFTRQDFARVHLGGSLGRELMQVRDLMWPLEAIPIFRPNTPLSMASSSMCRAPESWASA</sequence>
<keyword evidence="2" id="KW-1185">Reference proteome</keyword>
<dbReference type="AlphaFoldDB" id="A0A838B932"/>
<evidence type="ECO:0000313" key="1">
    <source>
        <dbReference type="EMBL" id="MBA1142489.1"/>
    </source>
</evidence>
<organism evidence="1 2">
    <name type="scientific">Mesorhizobium neociceri</name>
    <dbReference type="NCBI Taxonomy" id="1307853"/>
    <lineage>
        <taxon>Bacteria</taxon>
        <taxon>Pseudomonadati</taxon>
        <taxon>Pseudomonadota</taxon>
        <taxon>Alphaproteobacteria</taxon>
        <taxon>Hyphomicrobiales</taxon>
        <taxon>Phyllobacteriaceae</taxon>
        <taxon>Mesorhizobium</taxon>
    </lineage>
</organism>
<proteinExistence type="predicted"/>
<accession>A0A838B932</accession>
<evidence type="ECO:0000313" key="2">
    <source>
        <dbReference type="Proteomes" id="UP000558284"/>
    </source>
</evidence>
<comment type="caution">
    <text evidence="1">The sequence shown here is derived from an EMBL/GenBank/DDBJ whole genome shotgun (WGS) entry which is preliminary data.</text>
</comment>